<accession>R7RXQ8</accession>
<protein>
    <recommendedName>
        <fullName evidence="2">C2H2-type domain-containing protein</fullName>
    </recommendedName>
</protein>
<gene>
    <name evidence="3" type="ORF">STEHIDRAFT_163499</name>
</gene>
<dbReference type="Proteomes" id="UP000053927">
    <property type="component" value="Unassembled WGS sequence"/>
</dbReference>
<dbReference type="RefSeq" id="XP_007311249.1">
    <property type="nucleotide sequence ID" value="XM_007311187.1"/>
</dbReference>
<dbReference type="PROSITE" id="PS00028">
    <property type="entry name" value="ZINC_FINGER_C2H2_1"/>
    <property type="match status" value="1"/>
</dbReference>
<evidence type="ECO:0000259" key="2">
    <source>
        <dbReference type="PROSITE" id="PS00028"/>
    </source>
</evidence>
<feature type="region of interest" description="Disordered" evidence="1">
    <location>
        <begin position="1"/>
        <end position="109"/>
    </location>
</feature>
<feature type="compositionally biased region" description="Acidic residues" evidence="1">
    <location>
        <begin position="353"/>
        <end position="362"/>
    </location>
</feature>
<feature type="compositionally biased region" description="Polar residues" evidence="1">
    <location>
        <begin position="135"/>
        <end position="153"/>
    </location>
</feature>
<proteinExistence type="predicted"/>
<evidence type="ECO:0000313" key="4">
    <source>
        <dbReference type="Proteomes" id="UP000053927"/>
    </source>
</evidence>
<feature type="region of interest" description="Disordered" evidence="1">
    <location>
        <begin position="125"/>
        <end position="161"/>
    </location>
</feature>
<sequence length="362" mass="40033">MSFQAADDRSKRPTVLLALEEYGSGSEDEEDPGPIAPPVSSSPAKEAEKSPSPVAPQPNVGQISNADRNEDNQQANQPMKREQTPSLPLEPEREQSLPHPNDVGMPINPDLQDKPMFNYVTPVPRAGSVDYPMADSTSRDSPLTSGSRQSSIVPVSRSMPPTSYPHDGVIHDIEAASKEMPCKWYGCGMPIYDTHTSIHQHLSNHHGIKGNVTKVPCLWINDNSKMEVCGGAYDGHSLARHLESQCHITGTDRHTGEFICAACGTRYRRRTSCTRHYATAHLVCPYRNCRTRFKTIQEVEACAATHGSPNDWEKPPANKPRYYRTLEEANAAIAAANASPSTQTQPQRHVWDNYDEEPDVQK</sequence>
<dbReference type="EMBL" id="JH687402">
    <property type="protein sequence ID" value="EIM79675.1"/>
    <property type="molecule type" value="Genomic_DNA"/>
</dbReference>
<evidence type="ECO:0000313" key="3">
    <source>
        <dbReference type="EMBL" id="EIM79675.1"/>
    </source>
</evidence>
<keyword evidence="4" id="KW-1185">Reference proteome</keyword>
<feature type="compositionally biased region" description="Polar residues" evidence="1">
    <location>
        <begin position="59"/>
        <end position="77"/>
    </location>
</feature>
<name>R7RXQ8_STEHR</name>
<dbReference type="AlphaFoldDB" id="R7RXQ8"/>
<reference evidence="4" key="1">
    <citation type="journal article" date="2012" name="Science">
        <title>The Paleozoic origin of enzymatic lignin decomposition reconstructed from 31 fungal genomes.</title>
        <authorList>
            <person name="Floudas D."/>
            <person name="Binder M."/>
            <person name="Riley R."/>
            <person name="Barry K."/>
            <person name="Blanchette R.A."/>
            <person name="Henrissat B."/>
            <person name="Martinez A.T."/>
            <person name="Otillar R."/>
            <person name="Spatafora J.W."/>
            <person name="Yadav J.S."/>
            <person name="Aerts A."/>
            <person name="Benoit I."/>
            <person name="Boyd A."/>
            <person name="Carlson A."/>
            <person name="Copeland A."/>
            <person name="Coutinho P.M."/>
            <person name="de Vries R.P."/>
            <person name="Ferreira P."/>
            <person name="Findley K."/>
            <person name="Foster B."/>
            <person name="Gaskell J."/>
            <person name="Glotzer D."/>
            <person name="Gorecki P."/>
            <person name="Heitman J."/>
            <person name="Hesse C."/>
            <person name="Hori C."/>
            <person name="Igarashi K."/>
            <person name="Jurgens J.A."/>
            <person name="Kallen N."/>
            <person name="Kersten P."/>
            <person name="Kohler A."/>
            <person name="Kuees U."/>
            <person name="Kumar T.K.A."/>
            <person name="Kuo A."/>
            <person name="LaButti K."/>
            <person name="Larrondo L.F."/>
            <person name="Lindquist E."/>
            <person name="Ling A."/>
            <person name="Lombard V."/>
            <person name="Lucas S."/>
            <person name="Lundell T."/>
            <person name="Martin R."/>
            <person name="McLaughlin D.J."/>
            <person name="Morgenstern I."/>
            <person name="Morin E."/>
            <person name="Murat C."/>
            <person name="Nagy L.G."/>
            <person name="Nolan M."/>
            <person name="Ohm R.A."/>
            <person name="Patyshakuliyeva A."/>
            <person name="Rokas A."/>
            <person name="Ruiz-Duenas F.J."/>
            <person name="Sabat G."/>
            <person name="Salamov A."/>
            <person name="Samejima M."/>
            <person name="Schmutz J."/>
            <person name="Slot J.C."/>
            <person name="St John F."/>
            <person name="Stenlid J."/>
            <person name="Sun H."/>
            <person name="Sun S."/>
            <person name="Syed K."/>
            <person name="Tsang A."/>
            <person name="Wiebenga A."/>
            <person name="Young D."/>
            <person name="Pisabarro A."/>
            <person name="Eastwood D.C."/>
            <person name="Martin F."/>
            <person name="Cullen D."/>
            <person name="Grigoriev I.V."/>
            <person name="Hibbett D.S."/>
        </authorList>
    </citation>
    <scope>NUCLEOTIDE SEQUENCE [LARGE SCALE GENOMIC DNA]</scope>
    <source>
        <strain evidence="4">FP-91666</strain>
    </source>
</reference>
<dbReference type="GeneID" id="18802366"/>
<evidence type="ECO:0000256" key="1">
    <source>
        <dbReference type="SAM" id="MobiDB-lite"/>
    </source>
</evidence>
<feature type="region of interest" description="Disordered" evidence="1">
    <location>
        <begin position="333"/>
        <end position="362"/>
    </location>
</feature>
<feature type="compositionally biased region" description="Basic and acidic residues" evidence="1">
    <location>
        <begin position="1"/>
        <end position="11"/>
    </location>
</feature>
<feature type="domain" description="C2H2-type" evidence="2">
    <location>
        <begin position="260"/>
        <end position="281"/>
    </location>
</feature>
<dbReference type="InterPro" id="IPR013087">
    <property type="entry name" value="Znf_C2H2_type"/>
</dbReference>
<organism evidence="3 4">
    <name type="scientific">Stereum hirsutum (strain FP-91666)</name>
    <name type="common">White-rot fungus</name>
    <dbReference type="NCBI Taxonomy" id="721885"/>
    <lineage>
        <taxon>Eukaryota</taxon>
        <taxon>Fungi</taxon>
        <taxon>Dikarya</taxon>
        <taxon>Basidiomycota</taxon>
        <taxon>Agaricomycotina</taxon>
        <taxon>Agaricomycetes</taxon>
        <taxon>Russulales</taxon>
        <taxon>Stereaceae</taxon>
        <taxon>Stereum</taxon>
    </lineage>
</organism>
<dbReference type="KEGG" id="shs:STEHIDRAFT_163499"/>